<proteinExistence type="predicted"/>
<name>A0A6B1ILI2_9EURY</name>
<reference evidence="1 2" key="1">
    <citation type="submission" date="2019-11" db="EMBL/GenBank/DDBJ databases">
        <title>Genome sequences of 17 halophilic strains isolated from different environments.</title>
        <authorList>
            <person name="Furrow R.E."/>
        </authorList>
    </citation>
    <scope>NUCLEOTIDE SEQUENCE [LARGE SCALE GENOMIC DNA]</scope>
    <source>
        <strain evidence="1 2">22502_06_Cabo</strain>
    </source>
</reference>
<organism evidence="1 2">
    <name type="scientific">Halorubrum distributum</name>
    <dbReference type="NCBI Taxonomy" id="29283"/>
    <lineage>
        <taxon>Archaea</taxon>
        <taxon>Methanobacteriati</taxon>
        <taxon>Methanobacteriota</taxon>
        <taxon>Stenosarchaea group</taxon>
        <taxon>Halobacteria</taxon>
        <taxon>Halobacteriales</taxon>
        <taxon>Haloferacaceae</taxon>
        <taxon>Halorubrum</taxon>
        <taxon>Halorubrum distributum group</taxon>
    </lineage>
</organism>
<protein>
    <submittedName>
        <fullName evidence="1">Uncharacterized protein</fullName>
    </submittedName>
</protein>
<comment type="caution">
    <text evidence="1">The sequence shown here is derived from an EMBL/GenBank/DDBJ whole genome shotgun (WGS) entry which is preliminary data.</text>
</comment>
<accession>A0A6B1ILI2</accession>
<gene>
    <name evidence="1" type="ORF">GLW30_04795</name>
</gene>
<dbReference type="Proteomes" id="UP000452321">
    <property type="component" value="Unassembled WGS sequence"/>
</dbReference>
<evidence type="ECO:0000313" key="1">
    <source>
        <dbReference type="EMBL" id="MYL67042.1"/>
    </source>
</evidence>
<dbReference type="EMBL" id="WMFC01000004">
    <property type="protein sequence ID" value="MYL67042.1"/>
    <property type="molecule type" value="Genomic_DNA"/>
</dbReference>
<dbReference type="AlphaFoldDB" id="A0A6B1ILI2"/>
<evidence type="ECO:0000313" key="2">
    <source>
        <dbReference type="Proteomes" id="UP000452321"/>
    </source>
</evidence>
<dbReference type="RefSeq" id="WP_159358139.1">
    <property type="nucleotide sequence ID" value="NZ_WMFC01000004.1"/>
</dbReference>
<sequence>MAPSDEKVRTALEMIPISVLRTMVEEQGLGVTSRSSDELIDAIVDDGWTEEEYEGLKQRLGDIKREQEPYGRYIVEMGTINQSVGTDEATHERIQTILQTKLCVFDETGLAEPGFKIDQSAQDSVTGIHWTKSINYKISPLNEVKTQETVYDTGFNFDLESNIVLINCSLLSKAKNLISVLRAHGIETEDVGHDDLANGAANQQVQNFIDNFKERLLAQTDQSSLDQTDTSSVLEVDLVEMLVDESELEDVRIGGRTNIIDNPAVEEFRDDHDARVVRLEGQFRLNGRYFNFTAGYTDGMGQVTVKKQGRVEERPELVEEAFDFLYESYGRYFVDV</sequence>